<sequence length="771" mass="81719">MAARLAAPPAPPSPEGLLDLGLDLVGHIARQLPQTYRLRLAATCRALRGQQRLWFAGGGLTVVLPADAAHAAHALPTPRGCAWQSRIRAAPGPTPELTIPAASLIGFPALQEAHFSAANVRLQHGGLAALSQLQGLTSLTLVDVYPSWLDGLQQLQQLRRVSLAGGWAEAAEAALRLLPALPVLTSLTLQPEAWVPAQSWHHLGSLTALQDLTVRQHRDGAAQYAALAAPLHAVAPRLRSLAVVAGDAAVLQQPLAACVQVARLDICVSLTGRRGDDAAALAVLTALPLLQHLRLETWGLGSEAVPAALGQLDGLTHLEVAGHFFSGSWEALRHLRHLRELSVQDVACWRRLRASLPVLGTVTSLTVGGGGAKLSERIWQELSRATQLRALALHRFAVRPLSAVARSFEHLTRLSIRGERLGGILAGALTSNLIVLGDKLGLYGALKDHGPCTAAALAQATGCHLGERYVVEWLRQQASMHLISTDEAAEQFWLTPAQAECLVNEAGPNASPHYSAGGFEVVPGLAATAANRLPELFKKGGGIGYDQVERGVTCGTCRELGVWVRHHLVPHLRSLPGLAQQLEEGCMVADVGCGCGEAAMAVAAAFPACAVHGYDIAEQALSIARGEAKRRGLTNCEFRSSGLEECCRERGLYQLAITNDAIHDMAHPTEVMHSVRRALAPGGRWVIGDMSALGSHAANVRRHPAAPLLYAFSVQLCLPSGMSAPGGEALGTMGVSADDMCRRLREAGFASAEVLDWPSPTNRYYLGSLDG</sequence>
<dbReference type="PANTHER" id="PTHR45128:SF1">
    <property type="entry name" value="S-ADENOSYLMETHIONINE-DEPENDENT METHYLTRANSFERASE RV2258C"/>
    <property type="match status" value="1"/>
</dbReference>
<dbReference type="InterPro" id="IPR053173">
    <property type="entry name" value="SAM-binding_MTase"/>
</dbReference>
<dbReference type="Pfam" id="PF13847">
    <property type="entry name" value="Methyltransf_31"/>
    <property type="match status" value="1"/>
</dbReference>
<keyword evidence="4" id="KW-0808">Transferase</keyword>
<dbReference type="SUPFAM" id="SSF53335">
    <property type="entry name" value="S-adenosyl-L-methionine-dependent methyltransferases"/>
    <property type="match status" value="1"/>
</dbReference>
<dbReference type="OrthoDB" id="565050at2759"/>
<dbReference type="InterPro" id="IPR036390">
    <property type="entry name" value="WH_DNA-bd_sf"/>
</dbReference>
<dbReference type="Gene3D" id="1.10.10.10">
    <property type="entry name" value="Winged helix-like DNA-binding domain superfamily/Winged helix DNA-binding domain"/>
    <property type="match status" value="1"/>
</dbReference>
<reference evidence="4 5" key="1">
    <citation type="journal article" date="2018" name="Plant J.">
        <title>Genome sequences of Chlorella sorokiniana UTEX 1602 and Micractinium conductrix SAG 241.80: implications to maltose excretion by a green alga.</title>
        <authorList>
            <person name="Arriola M.B."/>
            <person name="Velmurugan N."/>
            <person name="Zhang Y."/>
            <person name="Plunkett M.H."/>
            <person name="Hondzo H."/>
            <person name="Barney B.M."/>
        </authorList>
    </citation>
    <scope>NUCLEOTIDE SEQUENCE [LARGE SCALE GENOMIC DNA]</scope>
    <source>
        <strain evidence="4 5">SAG 241.80</strain>
    </source>
</reference>
<protein>
    <submittedName>
        <fullName evidence="4">SAM-dependent methyltransferase</fullName>
    </submittedName>
</protein>
<dbReference type="Pfam" id="PF21320">
    <property type="entry name" value="WHD_Rv2258c"/>
    <property type="match status" value="1"/>
</dbReference>
<dbReference type="EMBL" id="LHPF02000027">
    <property type="protein sequence ID" value="PSC69388.1"/>
    <property type="molecule type" value="Genomic_DNA"/>
</dbReference>
<evidence type="ECO:0000313" key="5">
    <source>
        <dbReference type="Proteomes" id="UP000239649"/>
    </source>
</evidence>
<keyword evidence="5" id="KW-1185">Reference proteome</keyword>
<evidence type="ECO:0000313" key="4">
    <source>
        <dbReference type="EMBL" id="PSC69388.1"/>
    </source>
</evidence>
<dbReference type="InterPro" id="IPR036388">
    <property type="entry name" value="WH-like_DNA-bd_sf"/>
</dbReference>
<organism evidence="4 5">
    <name type="scientific">Micractinium conductrix</name>
    <dbReference type="NCBI Taxonomy" id="554055"/>
    <lineage>
        <taxon>Eukaryota</taxon>
        <taxon>Viridiplantae</taxon>
        <taxon>Chlorophyta</taxon>
        <taxon>core chlorophytes</taxon>
        <taxon>Trebouxiophyceae</taxon>
        <taxon>Chlorellales</taxon>
        <taxon>Chlorellaceae</taxon>
        <taxon>Chlorella clade</taxon>
        <taxon>Micractinium</taxon>
    </lineage>
</organism>
<dbReference type="GO" id="GO:0005930">
    <property type="term" value="C:axoneme"/>
    <property type="evidence" value="ECO:0007669"/>
    <property type="project" value="UniProtKB-SubCell"/>
</dbReference>
<dbReference type="InterPro" id="IPR025714">
    <property type="entry name" value="Methyltranfer_dom"/>
</dbReference>
<name>A0A2P6V5M2_9CHLO</name>
<comment type="subcellular location">
    <subcellularLocation>
        <location evidence="1">Cytoplasm</location>
        <location evidence="1">Cytoskeleton</location>
        <location evidence="1">Cilium axoneme</location>
    </subcellularLocation>
</comment>
<dbReference type="SUPFAM" id="SSF52047">
    <property type="entry name" value="RNI-like"/>
    <property type="match status" value="1"/>
</dbReference>
<gene>
    <name evidence="4" type="ORF">C2E20_7085</name>
</gene>
<comment type="caution">
    <text evidence="4">The sequence shown here is derived from an EMBL/GenBank/DDBJ whole genome shotgun (WGS) entry which is preliminary data.</text>
</comment>
<evidence type="ECO:0000256" key="1">
    <source>
        <dbReference type="ARBA" id="ARBA00004430"/>
    </source>
</evidence>
<dbReference type="Gene3D" id="3.80.10.10">
    <property type="entry name" value="Ribonuclease Inhibitor"/>
    <property type="match status" value="1"/>
</dbReference>
<accession>A0A2P6V5M2</accession>
<dbReference type="InterPro" id="IPR029063">
    <property type="entry name" value="SAM-dependent_MTases_sf"/>
</dbReference>
<dbReference type="InterPro" id="IPR048711">
    <property type="entry name" value="WHD_Rv2258c"/>
</dbReference>
<dbReference type="AlphaFoldDB" id="A0A2P6V5M2"/>
<dbReference type="GO" id="GO:0032259">
    <property type="term" value="P:methylation"/>
    <property type="evidence" value="ECO:0007669"/>
    <property type="project" value="UniProtKB-KW"/>
</dbReference>
<dbReference type="Proteomes" id="UP000239649">
    <property type="component" value="Unassembled WGS sequence"/>
</dbReference>
<feature type="domain" description="Methyltransferase" evidence="2">
    <location>
        <begin position="583"/>
        <end position="700"/>
    </location>
</feature>
<dbReference type="Gene3D" id="3.40.50.150">
    <property type="entry name" value="Vaccinia Virus protein VP39"/>
    <property type="match status" value="1"/>
</dbReference>
<dbReference type="CDD" id="cd02440">
    <property type="entry name" value="AdoMet_MTases"/>
    <property type="match status" value="1"/>
</dbReference>
<proteinExistence type="predicted"/>
<dbReference type="SUPFAM" id="SSF46785">
    <property type="entry name" value="Winged helix' DNA-binding domain"/>
    <property type="match status" value="1"/>
</dbReference>
<dbReference type="GO" id="GO:0008168">
    <property type="term" value="F:methyltransferase activity"/>
    <property type="evidence" value="ECO:0007669"/>
    <property type="project" value="UniProtKB-KW"/>
</dbReference>
<evidence type="ECO:0000259" key="2">
    <source>
        <dbReference type="Pfam" id="PF13847"/>
    </source>
</evidence>
<feature type="domain" description="S-adenosylmethionine-dependent methyltransferase Rv2258c-like winged HTH" evidence="3">
    <location>
        <begin position="433"/>
        <end position="502"/>
    </location>
</feature>
<evidence type="ECO:0000259" key="3">
    <source>
        <dbReference type="Pfam" id="PF21320"/>
    </source>
</evidence>
<dbReference type="PANTHER" id="PTHR45128">
    <property type="entry name" value="METHYLTRANSFERASE TYPE 11"/>
    <property type="match status" value="1"/>
</dbReference>
<keyword evidence="4" id="KW-0489">Methyltransferase</keyword>
<dbReference type="InterPro" id="IPR032675">
    <property type="entry name" value="LRR_dom_sf"/>
</dbReference>
<dbReference type="STRING" id="554055.A0A2P6V5M2"/>